<dbReference type="EMBL" id="CADCUP010000108">
    <property type="protein sequence ID" value="CAA9390635.1"/>
    <property type="molecule type" value="Genomic_DNA"/>
</dbReference>
<feature type="region of interest" description="Disordered" evidence="1">
    <location>
        <begin position="1"/>
        <end position="129"/>
    </location>
</feature>
<dbReference type="GO" id="GO:0008168">
    <property type="term" value="F:methyltransferase activity"/>
    <property type="evidence" value="ECO:0007669"/>
    <property type="project" value="UniProtKB-KW"/>
</dbReference>
<sequence length="271" mass="29616">AGPPPPVRARRAPSRHRDRVATRQRPRLGPLRRRVPGHPRRLPRRRRVRLGPGGAHRGRGRRAGRAGRPRRAGGGQRRRPVLAVGAQPRRPGGGPRPVPPPAAAQPPARPGDRRRGALRARHGHRAALRRRLLRRGVLLLRRPPVRRGDRSGPRRDRTRAPGGRPLRLLGHPSHPLDVPRRPGPAGAHRVAVLLGPDAVRRGRRRHRPRVVRRAPPHAGRLGLPAGRPGVRAAAAAGARVARGPRPGVGRLVARARPADPGYGDLRRRPAL</sequence>
<feature type="compositionally biased region" description="Basic residues" evidence="1">
    <location>
        <begin position="203"/>
        <end position="215"/>
    </location>
</feature>
<feature type="compositionally biased region" description="Basic and acidic residues" evidence="1">
    <location>
        <begin position="146"/>
        <end position="159"/>
    </location>
</feature>
<feature type="region of interest" description="Disordered" evidence="1">
    <location>
        <begin position="203"/>
        <end position="227"/>
    </location>
</feature>
<feature type="non-terminal residue" evidence="2">
    <location>
        <position position="1"/>
    </location>
</feature>
<feature type="compositionally biased region" description="Basic residues" evidence="1">
    <location>
        <begin position="56"/>
        <end position="80"/>
    </location>
</feature>
<feature type="non-terminal residue" evidence="2">
    <location>
        <position position="271"/>
    </location>
</feature>
<evidence type="ECO:0000256" key="1">
    <source>
        <dbReference type="SAM" id="MobiDB-lite"/>
    </source>
</evidence>
<reference evidence="2" key="1">
    <citation type="submission" date="2020-02" db="EMBL/GenBank/DDBJ databases">
        <authorList>
            <person name="Meier V. D."/>
        </authorList>
    </citation>
    <scope>NUCLEOTIDE SEQUENCE</scope>
    <source>
        <strain evidence="2">AVDCRST_MAG06</strain>
    </source>
</reference>
<accession>A0A6J4NK79</accession>
<feature type="region of interest" description="Disordered" evidence="1">
    <location>
        <begin position="241"/>
        <end position="271"/>
    </location>
</feature>
<feature type="compositionally biased region" description="Basic residues" evidence="1">
    <location>
        <begin position="8"/>
        <end position="49"/>
    </location>
</feature>
<dbReference type="AlphaFoldDB" id="A0A6J4NK79"/>
<evidence type="ECO:0000313" key="2">
    <source>
        <dbReference type="EMBL" id="CAA9390635.1"/>
    </source>
</evidence>
<proteinExistence type="predicted"/>
<keyword evidence="2" id="KW-0808">Transferase</keyword>
<protein>
    <submittedName>
        <fullName evidence="2">SAM-dependent methyltransferase</fullName>
    </submittedName>
</protein>
<dbReference type="GO" id="GO:0032259">
    <property type="term" value="P:methylation"/>
    <property type="evidence" value="ECO:0007669"/>
    <property type="project" value="UniProtKB-KW"/>
</dbReference>
<name>A0A6J4NK79_9ACTN</name>
<feature type="compositionally biased region" description="Pro residues" evidence="1">
    <location>
        <begin position="94"/>
        <end position="109"/>
    </location>
</feature>
<feature type="compositionally biased region" description="Low complexity" evidence="1">
    <location>
        <begin position="216"/>
        <end position="227"/>
    </location>
</feature>
<keyword evidence="2" id="KW-0489">Methyltransferase</keyword>
<feature type="region of interest" description="Disordered" evidence="1">
    <location>
        <begin position="143"/>
        <end position="175"/>
    </location>
</feature>
<feature type="compositionally biased region" description="Basic residues" evidence="1">
    <location>
        <begin position="116"/>
        <end position="129"/>
    </location>
</feature>
<feature type="compositionally biased region" description="Low complexity" evidence="1">
    <location>
        <begin position="241"/>
        <end position="254"/>
    </location>
</feature>
<organism evidence="2">
    <name type="scientific">uncultured Nocardioides sp</name>
    <dbReference type="NCBI Taxonomy" id="198441"/>
    <lineage>
        <taxon>Bacteria</taxon>
        <taxon>Bacillati</taxon>
        <taxon>Actinomycetota</taxon>
        <taxon>Actinomycetes</taxon>
        <taxon>Propionibacteriales</taxon>
        <taxon>Nocardioidaceae</taxon>
        <taxon>Nocardioides</taxon>
        <taxon>environmental samples</taxon>
    </lineage>
</organism>
<gene>
    <name evidence="2" type="ORF">AVDCRST_MAG06-1551</name>
</gene>